<comment type="caution">
    <text evidence="1">The sequence shown here is derived from an EMBL/GenBank/DDBJ whole genome shotgun (WGS) entry which is preliminary data.</text>
</comment>
<reference evidence="1 2" key="1">
    <citation type="submission" date="2023-04" db="EMBL/GenBank/DDBJ databases">
        <title>Lysobacter sp. strain UC isolated from soil sample.</title>
        <authorList>
            <person name="Choksket S."/>
            <person name="Harshvardhan F."/>
            <person name="Rana R."/>
            <person name="Patil P.B."/>
            <person name="Korpole S."/>
        </authorList>
    </citation>
    <scope>NUCLEOTIDE SEQUENCE [LARGE SCALE GENOMIC DNA]</scope>
    <source>
        <strain evidence="1 2">UC</strain>
    </source>
</reference>
<dbReference type="EMBL" id="JARUHG010000007">
    <property type="protein sequence ID" value="MDR0184630.1"/>
    <property type="molecule type" value="Genomic_DNA"/>
</dbReference>
<evidence type="ECO:0000313" key="1">
    <source>
        <dbReference type="EMBL" id="MDR0184630.1"/>
    </source>
</evidence>
<name>A0ABU1CI49_9GAMM</name>
<dbReference type="Pfam" id="PF07237">
    <property type="entry name" value="DUF1428"/>
    <property type="match status" value="1"/>
</dbReference>
<dbReference type="InterPro" id="IPR009874">
    <property type="entry name" value="DUF1428"/>
</dbReference>
<sequence>MAFYVDGFVLPVPRDNVDAYRKLARMAGKIWLEYGALEYHECLADDVQPGKVTSFPQAVKLKPDEVVVFSWIVYKSRKQRDRINAQVMKDPRLAGMDPKSLPFDGKRMFWGGFKPIVSMTAE</sequence>
<accession>A0ABU1CI49</accession>
<protein>
    <submittedName>
        <fullName evidence="1">DUF1428 domain-containing protein</fullName>
    </submittedName>
</protein>
<dbReference type="RefSeq" id="WP_309263755.1">
    <property type="nucleotide sequence ID" value="NZ_JARUHG010000007.1"/>
</dbReference>
<evidence type="ECO:0000313" key="2">
    <source>
        <dbReference type="Proteomes" id="UP001233535"/>
    </source>
</evidence>
<dbReference type="SUPFAM" id="SSF54909">
    <property type="entry name" value="Dimeric alpha+beta barrel"/>
    <property type="match status" value="1"/>
</dbReference>
<keyword evidence="2" id="KW-1185">Reference proteome</keyword>
<proteinExistence type="predicted"/>
<organism evidence="1 2">
    <name type="scientific">Lysobacter arvi</name>
    <dbReference type="NCBI Taxonomy" id="3038776"/>
    <lineage>
        <taxon>Bacteria</taxon>
        <taxon>Pseudomonadati</taxon>
        <taxon>Pseudomonadota</taxon>
        <taxon>Gammaproteobacteria</taxon>
        <taxon>Lysobacterales</taxon>
        <taxon>Lysobacteraceae</taxon>
        <taxon>Lysobacter</taxon>
    </lineage>
</organism>
<dbReference type="Proteomes" id="UP001233535">
    <property type="component" value="Unassembled WGS sequence"/>
</dbReference>
<dbReference type="InterPro" id="IPR011008">
    <property type="entry name" value="Dimeric_a/b-barrel"/>
</dbReference>
<dbReference type="PIRSF" id="PIRSF007028">
    <property type="entry name" value="UCP007028"/>
    <property type="match status" value="1"/>
</dbReference>
<gene>
    <name evidence="1" type="ORF">P8609_16830</name>
</gene>
<dbReference type="Gene3D" id="3.30.70.100">
    <property type="match status" value="1"/>
</dbReference>